<dbReference type="InterPro" id="IPR023091">
    <property type="entry name" value="MetalPrtase_cat_dom_sf_prd"/>
</dbReference>
<organism evidence="8">
    <name type="scientific">bioreactor metagenome</name>
    <dbReference type="NCBI Taxonomy" id="1076179"/>
    <lineage>
        <taxon>unclassified sequences</taxon>
        <taxon>metagenomes</taxon>
        <taxon>ecological metagenomes</taxon>
    </lineage>
</organism>
<evidence type="ECO:0000256" key="4">
    <source>
        <dbReference type="ARBA" id="ARBA00022723"/>
    </source>
</evidence>
<sequence length="146" mass="17018">MINFLNHDIFYNLKGKRLYKKWIKEVVKSISKEFEIGDINVVFCTDNYILEVNNQYLKHNYYTDIITFDNCDGSTLSGDLVISLETVEQNSLDYSVSFIDELNRVIIHGVLHLAGFKDETDIEIREMRIQEEKALQLFSLIKNGSN</sequence>
<dbReference type="InterPro" id="IPR002036">
    <property type="entry name" value="YbeY"/>
</dbReference>
<comment type="cofactor">
    <cofactor evidence="1">
        <name>Zn(2+)</name>
        <dbReference type="ChEBI" id="CHEBI:29105"/>
    </cofactor>
</comment>
<dbReference type="InterPro" id="IPR020549">
    <property type="entry name" value="YbeY_CS"/>
</dbReference>
<evidence type="ECO:0000256" key="1">
    <source>
        <dbReference type="ARBA" id="ARBA00001947"/>
    </source>
</evidence>
<keyword evidence="5" id="KW-0255">Endonuclease</keyword>
<evidence type="ECO:0000313" key="8">
    <source>
        <dbReference type="EMBL" id="MPM05419.1"/>
    </source>
</evidence>
<evidence type="ECO:0000256" key="6">
    <source>
        <dbReference type="ARBA" id="ARBA00022801"/>
    </source>
</evidence>
<comment type="similarity">
    <text evidence="2">Belongs to the endoribonuclease YbeY family.</text>
</comment>
<keyword evidence="6 8" id="KW-0378">Hydrolase</keyword>
<evidence type="ECO:0000256" key="3">
    <source>
        <dbReference type="ARBA" id="ARBA00022722"/>
    </source>
</evidence>
<name>A0A644WP16_9ZZZZ</name>
<dbReference type="Gene3D" id="3.40.390.30">
    <property type="entry name" value="Metalloproteases ('zincins'), catalytic domain"/>
    <property type="match status" value="1"/>
</dbReference>
<protein>
    <submittedName>
        <fullName evidence="8">Endoribonuclease YbeY</fullName>
        <ecNumber evidence="8">3.1.-.-</ecNumber>
    </submittedName>
</protein>
<dbReference type="GO" id="GO:0004519">
    <property type="term" value="F:endonuclease activity"/>
    <property type="evidence" value="ECO:0007669"/>
    <property type="project" value="UniProtKB-KW"/>
</dbReference>
<evidence type="ECO:0000256" key="5">
    <source>
        <dbReference type="ARBA" id="ARBA00022759"/>
    </source>
</evidence>
<dbReference type="PANTHER" id="PTHR46986">
    <property type="entry name" value="ENDORIBONUCLEASE YBEY, CHLOROPLASTIC"/>
    <property type="match status" value="1"/>
</dbReference>
<dbReference type="EC" id="3.1.-.-" evidence="8"/>
<dbReference type="EMBL" id="VSSQ01001130">
    <property type="protein sequence ID" value="MPM05419.1"/>
    <property type="molecule type" value="Genomic_DNA"/>
</dbReference>
<reference evidence="8" key="1">
    <citation type="submission" date="2019-08" db="EMBL/GenBank/DDBJ databases">
        <authorList>
            <person name="Kucharzyk K."/>
            <person name="Murdoch R.W."/>
            <person name="Higgins S."/>
            <person name="Loffler F."/>
        </authorList>
    </citation>
    <scope>NUCLEOTIDE SEQUENCE</scope>
</reference>
<evidence type="ECO:0000256" key="7">
    <source>
        <dbReference type="ARBA" id="ARBA00022833"/>
    </source>
</evidence>
<dbReference type="HAMAP" id="MF_00009">
    <property type="entry name" value="Endoribonucl_YbeY"/>
    <property type="match status" value="1"/>
</dbReference>
<keyword evidence="4" id="KW-0479">Metal-binding</keyword>
<dbReference type="GO" id="GO:0046872">
    <property type="term" value="F:metal ion binding"/>
    <property type="evidence" value="ECO:0007669"/>
    <property type="project" value="UniProtKB-KW"/>
</dbReference>
<evidence type="ECO:0000256" key="2">
    <source>
        <dbReference type="ARBA" id="ARBA00010875"/>
    </source>
</evidence>
<proteinExistence type="inferred from homology"/>
<dbReference type="GO" id="GO:0004222">
    <property type="term" value="F:metalloendopeptidase activity"/>
    <property type="evidence" value="ECO:0007669"/>
    <property type="project" value="InterPro"/>
</dbReference>
<accession>A0A644WP16</accession>
<dbReference type="NCBIfam" id="TIGR00043">
    <property type="entry name" value="rRNA maturation RNase YbeY"/>
    <property type="match status" value="1"/>
</dbReference>
<dbReference type="PROSITE" id="PS01306">
    <property type="entry name" value="UPF0054"/>
    <property type="match status" value="1"/>
</dbReference>
<keyword evidence="7" id="KW-0862">Zinc</keyword>
<dbReference type="GO" id="GO:0006364">
    <property type="term" value="P:rRNA processing"/>
    <property type="evidence" value="ECO:0007669"/>
    <property type="project" value="InterPro"/>
</dbReference>
<dbReference type="SUPFAM" id="SSF55486">
    <property type="entry name" value="Metalloproteases ('zincins'), catalytic domain"/>
    <property type="match status" value="1"/>
</dbReference>
<dbReference type="PANTHER" id="PTHR46986:SF1">
    <property type="entry name" value="ENDORIBONUCLEASE YBEY, CHLOROPLASTIC"/>
    <property type="match status" value="1"/>
</dbReference>
<gene>
    <name evidence="8" type="primary">ybeY_19</name>
    <name evidence="8" type="ORF">SDC9_51709</name>
</gene>
<comment type="caution">
    <text evidence="8">The sequence shown here is derived from an EMBL/GenBank/DDBJ whole genome shotgun (WGS) entry which is preliminary data.</text>
</comment>
<dbReference type="AlphaFoldDB" id="A0A644WP16"/>
<dbReference type="Pfam" id="PF02130">
    <property type="entry name" value="YbeY"/>
    <property type="match status" value="1"/>
</dbReference>
<keyword evidence="3" id="KW-0540">Nuclease</keyword>